<protein>
    <submittedName>
        <fullName evidence="2">Uncharacterized protein</fullName>
    </submittedName>
</protein>
<dbReference type="Gene3D" id="2.60.120.620">
    <property type="entry name" value="q2cbj1_9rhob like domain"/>
    <property type="match status" value="1"/>
</dbReference>
<comment type="caution">
    <text evidence="2">The sequence shown here is derived from an EMBL/GenBank/DDBJ whole genome shotgun (WGS) entry which is preliminary data.</text>
</comment>
<dbReference type="AlphaFoldDB" id="A0A813LTW8"/>
<dbReference type="PANTHER" id="PTHR37563:SF2">
    <property type="entry name" value="PHYTANOYL-COA DIOXYGENASE FAMILY PROTEIN (AFU_ORTHOLOGUE AFUA_2G03330)"/>
    <property type="match status" value="1"/>
</dbReference>
<proteinExistence type="predicted"/>
<organism evidence="2 3">
    <name type="scientific">Polarella glacialis</name>
    <name type="common">Dinoflagellate</name>
    <dbReference type="NCBI Taxonomy" id="89957"/>
    <lineage>
        <taxon>Eukaryota</taxon>
        <taxon>Sar</taxon>
        <taxon>Alveolata</taxon>
        <taxon>Dinophyceae</taxon>
        <taxon>Suessiales</taxon>
        <taxon>Suessiaceae</taxon>
        <taxon>Polarella</taxon>
    </lineage>
</organism>
<evidence type="ECO:0000256" key="1">
    <source>
        <dbReference type="SAM" id="MobiDB-lite"/>
    </source>
</evidence>
<dbReference type="InterPro" id="IPR051961">
    <property type="entry name" value="Fungal_Metabolite_Diox"/>
</dbReference>
<dbReference type="SUPFAM" id="SSF51197">
    <property type="entry name" value="Clavaminate synthase-like"/>
    <property type="match status" value="1"/>
</dbReference>
<dbReference type="InterPro" id="IPR008775">
    <property type="entry name" value="Phytyl_CoA_dOase-like"/>
</dbReference>
<sequence>MPDVTSQLAARTSGQSRRRSAAGNFLSVVALSLLASQHRFALSSEGFALVRRRRTAAPGGERQEPTADIPRPFGIPSNGPMVPWDVTFQQELSAAPGSLGAMNASVTGLDAVSLDPWAVSAAEARAQDLILGPGAPLPVPSGEGFAHIVREQGVVRIPRALRADTAAALREFVLAELAQSQADVAAQPVLQHQRFSKNIRQTQAAANIPQTRWELQLPLTALTEAVLAEVLAGPLAHVWEELAGGLDAELWEFTAMVSMPGSVPQGVHCDTGRSPEPGLFTAFVALQDVERDMGPTRFLPRTNSALVHQRFSKDKSTFLNGACSTVALLPSGDATLYDSRVLHCGCGNKSDKTRVLLVVSFRHVDEKDLDQSQKTQRAYSRPPSLRELLVPSGSEDSGG</sequence>
<evidence type="ECO:0000313" key="2">
    <source>
        <dbReference type="EMBL" id="CAE8737643.1"/>
    </source>
</evidence>
<dbReference type="Proteomes" id="UP000626109">
    <property type="component" value="Unassembled WGS sequence"/>
</dbReference>
<accession>A0A813LTW8</accession>
<dbReference type="Pfam" id="PF05721">
    <property type="entry name" value="PhyH"/>
    <property type="match status" value="1"/>
</dbReference>
<feature type="region of interest" description="Disordered" evidence="1">
    <location>
        <begin position="54"/>
        <end position="74"/>
    </location>
</feature>
<gene>
    <name evidence="2" type="ORF">PGLA2088_LOCUS48856</name>
</gene>
<reference evidence="2" key="1">
    <citation type="submission" date="2021-02" db="EMBL/GenBank/DDBJ databases">
        <authorList>
            <person name="Dougan E. K."/>
            <person name="Rhodes N."/>
            <person name="Thang M."/>
            <person name="Chan C."/>
        </authorList>
    </citation>
    <scope>NUCLEOTIDE SEQUENCE</scope>
</reference>
<feature type="region of interest" description="Disordered" evidence="1">
    <location>
        <begin position="368"/>
        <end position="399"/>
    </location>
</feature>
<dbReference type="EMBL" id="CAJNNW010036797">
    <property type="protein sequence ID" value="CAE8737643.1"/>
    <property type="molecule type" value="Genomic_DNA"/>
</dbReference>
<evidence type="ECO:0000313" key="3">
    <source>
        <dbReference type="Proteomes" id="UP000626109"/>
    </source>
</evidence>
<name>A0A813LTW8_POLGL</name>
<dbReference type="PANTHER" id="PTHR37563">
    <property type="entry name" value="PHYTANOYL-COA DIOXYGENASE FAMILY PROTEIN (AFU_ORTHOLOGUE AFUA_2G03330)"/>
    <property type="match status" value="1"/>
</dbReference>